<dbReference type="OrthoDB" id="6629398at2"/>
<feature type="domain" description="DUF7824" evidence="2">
    <location>
        <begin position="401"/>
        <end position="664"/>
    </location>
</feature>
<keyword evidence="5" id="KW-1185">Reference proteome</keyword>
<evidence type="ECO:0000313" key="5">
    <source>
        <dbReference type="Proteomes" id="UP000488936"/>
    </source>
</evidence>
<feature type="domain" description="DUF7825" evidence="3">
    <location>
        <begin position="706"/>
        <end position="958"/>
    </location>
</feature>
<evidence type="ECO:0000313" key="4">
    <source>
        <dbReference type="EMBL" id="MTH28335.1"/>
    </source>
</evidence>
<gene>
    <name evidence="4" type="ORF">GJV77_00140</name>
</gene>
<evidence type="ECO:0000259" key="1">
    <source>
        <dbReference type="Pfam" id="PF20103"/>
    </source>
</evidence>
<dbReference type="Pfam" id="PF25148">
    <property type="entry name" value="DUF7824"/>
    <property type="match status" value="1"/>
</dbReference>
<dbReference type="EMBL" id="WMJY01000001">
    <property type="protein sequence ID" value="MTH28335.1"/>
    <property type="molecule type" value="Genomic_DNA"/>
</dbReference>
<dbReference type="InterPro" id="IPR056726">
    <property type="entry name" value="DUF7824"/>
</dbReference>
<sequence>MNAKQQLSELELTIADGDVAATLALLKSVGETERFSWSKSIGKLVKHYSEIIALDDTNRRFGARGSQSQLTAVDTAALVCMSYKDIKAVRIADKQVYESVLAWYVPDWLPQRINDAIGKDFISPPFHDIAFCYELIKRIGREDEVKEETWAKILATHPDLQLADRYPTFFFKHIWHMFAYETSICYSHKRIDDQLINWQFIIQQLVDDGRLDRIKVVEAMIKGAVAFNKTPLNNWFAEMISFLLTDKEAILVMQEPLQGMLLSPYSKVVNTSLNLLLSVVHDPSFDDKSCIAAMSMVFNSTVKTVLNEGIKLVTQLVKKDKSKNQECAIVLLAGFSMQDQTMQKKLAKLLIKLVTPSQPIKEGLHPYHSLLLSDTKALLKDYIVELQEVGLPEKGIEEDSEDRFINPIDNAEDLVFYLTSAWGSATIYTFEYAVDAILHFIPTMQQEDFDKLLPVFDKAYKVIGNIWSASHRDMLLGMWLIEWSRLLRQDSRFKIEALEKIYQKHLKSNKLGDNFGFTLETISLVSEGNMRHFYVNVRLWLPIYYHSLKMVTEGVYYPVLCVPSVEPFYLDAKALIKRLALYQKGGYLFDSIDLQLAISRLYVKDLQDKTEAIALAKEVLNEDCLALIRYVLGSTIQIKGSKELIDVWRYAASIRFPETFEETLGGDDYTEQEYLYCTSWSKSWDSIDEPYTYTAWDAKSKEMKPKTVYNKKIVIQPLSLSVDSSVIFSRINQAFDVSGVGHSFKSTNLMALLSYQLAEQRYSVDGDLIAYTPRNIDVVLVKVIQQALSYGGSSTYEVAEKKLLQGLLVNILQFKSIQHTEAYYLFLALALITEDRVSRALAAELWIKEVADLDQKVLGIYLAKIQRNEFANLKRLTDTIQNTFIHISQQHTTALQVMLESMIAHMGHEPIKGFKTILEQYFEIINKQGSALTDDGVIEKLSSWSSVTATKKIIKSLLALKK</sequence>
<feature type="domain" description="DUF6493" evidence="1">
    <location>
        <begin position="8"/>
        <end position="304"/>
    </location>
</feature>
<accession>A0A7K1GGZ8</accession>
<dbReference type="Pfam" id="PF25149">
    <property type="entry name" value="DUF7825"/>
    <property type="match status" value="1"/>
</dbReference>
<dbReference type="InterPro" id="IPR056727">
    <property type="entry name" value="DUF7825"/>
</dbReference>
<dbReference type="InterPro" id="IPR045472">
    <property type="entry name" value="DUF6493"/>
</dbReference>
<evidence type="ECO:0000259" key="2">
    <source>
        <dbReference type="Pfam" id="PF25148"/>
    </source>
</evidence>
<comment type="caution">
    <text evidence="4">The sequence shown here is derived from an EMBL/GenBank/DDBJ whole genome shotgun (WGS) entry which is preliminary data.</text>
</comment>
<dbReference type="Proteomes" id="UP000488936">
    <property type="component" value="Unassembled WGS sequence"/>
</dbReference>
<organism evidence="4 5">
    <name type="scientific">Myroides pelagicus</name>
    <dbReference type="NCBI Taxonomy" id="270914"/>
    <lineage>
        <taxon>Bacteria</taxon>
        <taxon>Pseudomonadati</taxon>
        <taxon>Bacteroidota</taxon>
        <taxon>Flavobacteriia</taxon>
        <taxon>Flavobacteriales</taxon>
        <taxon>Flavobacteriaceae</taxon>
        <taxon>Myroides</taxon>
    </lineage>
</organism>
<protein>
    <submittedName>
        <fullName evidence="4">Uncharacterized protein</fullName>
    </submittedName>
</protein>
<proteinExistence type="predicted"/>
<reference evidence="4 5" key="1">
    <citation type="journal article" date="2006" name="Int. J. Syst. Evol. Microbiol.">
        <title>Myroides pelagicus sp. nov., isolated from seawater in Thailand.</title>
        <authorList>
            <person name="Yoon J."/>
            <person name="Maneerat S."/>
            <person name="Kawai F."/>
            <person name="Yokota A."/>
        </authorList>
    </citation>
    <scope>NUCLEOTIDE SEQUENCE [LARGE SCALE GENOMIC DNA]</scope>
    <source>
        <strain evidence="4 5">SM1T</strain>
    </source>
</reference>
<dbReference type="RefSeq" id="WP_155034326.1">
    <property type="nucleotide sequence ID" value="NZ_JBHTIG010000060.1"/>
</dbReference>
<name>A0A7K1GGZ8_9FLAO</name>
<dbReference type="AlphaFoldDB" id="A0A7K1GGZ8"/>
<dbReference type="Pfam" id="PF20103">
    <property type="entry name" value="DUF6493"/>
    <property type="match status" value="1"/>
</dbReference>
<evidence type="ECO:0000259" key="3">
    <source>
        <dbReference type="Pfam" id="PF25149"/>
    </source>
</evidence>